<dbReference type="InterPro" id="IPR035076">
    <property type="entry name" value="Toxin/TOLIP"/>
</dbReference>
<protein>
    <recommendedName>
        <fullName evidence="4">Snake toxin/toxin-like domain-containing protein</fullName>
    </recommendedName>
</protein>
<dbReference type="SUPFAM" id="SSF57302">
    <property type="entry name" value="Snake toxin-like"/>
    <property type="match status" value="1"/>
</dbReference>
<keyword evidence="6" id="KW-1185">Reference proteome</keyword>
<reference evidence="5 6" key="1">
    <citation type="submission" date="2022-05" db="EMBL/GenBank/DDBJ databases">
        <authorList>
            <consortium name="Genoscope - CEA"/>
            <person name="William W."/>
        </authorList>
    </citation>
    <scope>NUCLEOTIDE SEQUENCE [LARGE SCALE GENOMIC DNA]</scope>
</reference>
<evidence type="ECO:0000256" key="1">
    <source>
        <dbReference type="ARBA" id="ARBA00022729"/>
    </source>
</evidence>
<feature type="signal peptide" evidence="3">
    <location>
        <begin position="1"/>
        <end position="19"/>
    </location>
</feature>
<comment type="caution">
    <text evidence="5">The sequence shown here is derived from an EMBL/GenBank/DDBJ whole genome shotgun (WGS) entry which is preliminary data.</text>
</comment>
<keyword evidence="1 3" id="KW-0732">Signal</keyword>
<organism evidence="5 6">
    <name type="scientific">Pocillopora meandrina</name>
    <dbReference type="NCBI Taxonomy" id="46732"/>
    <lineage>
        <taxon>Eukaryota</taxon>
        <taxon>Metazoa</taxon>
        <taxon>Cnidaria</taxon>
        <taxon>Anthozoa</taxon>
        <taxon>Hexacorallia</taxon>
        <taxon>Scleractinia</taxon>
        <taxon>Astrocoeniina</taxon>
        <taxon>Pocilloporidae</taxon>
        <taxon>Pocillopora</taxon>
    </lineage>
</organism>
<dbReference type="EMBL" id="CALNXJ010000009">
    <property type="protein sequence ID" value="CAH3103666.1"/>
    <property type="molecule type" value="Genomic_DNA"/>
</dbReference>
<dbReference type="PANTHER" id="PTHR10036:SF25">
    <property type="entry name" value="HEP21 PROTEIN"/>
    <property type="match status" value="1"/>
</dbReference>
<gene>
    <name evidence="5" type="ORF">PMEA_00035223</name>
</gene>
<evidence type="ECO:0000259" key="4">
    <source>
        <dbReference type="Pfam" id="PF00087"/>
    </source>
</evidence>
<evidence type="ECO:0000256" key="2">
    <source>
        <dbReference type="ARBA" id="ARBA00023157"/>
    </source>
</evidence>
<dbReference type="PANTHER" id="PTHR10036">
    <property type="entry name" value="CD59 GLYCOPROTEIN"/>
    <property type="match status" value="1"/>
</dbReference>
<proteinExistence type="predicted"/>
<evidence type="ECO:0000313" key="5">
    <source>
        <dbReference type="EMBL" id="CAH3103666.1"/>
    </source>
</evidence>
<evidence type="ECO:0000313" key="6">
    <source>
        <dbReference type="Proteomes" id="UP001159428"/>
    </source>
</evidence>
<dbReference type="Gene3D" id="2.10.60.10">
    <property type="entry name" value="CD59"/>
    <property type="match status" value="1"/>
</dbReference>
<dbReference type="InterPro" id="IPR045860">
    <property type="entry name" value="Snake_toxin-like_sf"/>
</dbReference>
<evidence type="ECO:0000256" key="3">
    <source>
        <dbReference type="SAM" id="SignalP"/>
    </source>
</evidence>
<keyword evidence="2" id="KW-1015">Disulfide bond</keyword>
<sequence length="98" mass="11175">MKSIKLFLIFALCISVGYGLKCYECFSSEGWNECKKTQRVQKCQPYQDSCAKVHAKIKSARYAKACASRRQCNGTTSFCHKMRFTECQITCCTTDLCN</sequence>
<dbReference type="Proteomes" id="UP001159428">
    <property type="component" value="Unassembled WGS sequence"/>
</dbReference>
<feature type="domain" description="Snake toxin/toxin-like" evidence="4">
    <location>
        <begin position="20"/>
        <end position="98"/>
    </location>
</feature>
<dbReference type="Pfam" id="PF00087">
    <property type="entry name" value="Toxin_TOLIP"/>
    <property type="match status" value="1"/>
</dbReference>
<accession>A0AAU9W917</accession>
<name>A0AAU9W917_9CNID</name>
<feature type="chain" id="PRO_5043392750" description="Snake toxin/toxin-like domain-containing protein" evidence="3">
    <location>
        <begin position="20"/>
        <end position="98"/>
    </location>
</feature>
<dbReference type="AlphaFoldDB" id="A0AAU9W917"/>
<dbReference type="CDD" id="cd00117">
    <property type="entry name" value="TFP"/>
    <property type="match status" value="1"/>
</dbReference>